<evidence type="ECO:0000313" key="2">
    <source>
        <dbReference type="EMBL" id="CDT73132.1"/>
    </source>
</evidence>
<evidence type="ECO:0000313" key="1">
    <source>
        <dbReference type="EMBL" id="CDT12508.1"/>
    </source>
</evidence>
<evidence type="ECO:0000313" key="4">
    <source>
        <dbReference type="Proteomes" id="UP000049495"/>
    </source>
</evidence>
<evidence type="ECO:0008006" key="5">
    <source>
        <dbReference type="Google" id="ProtNLM"/>
    </source>
</evidence>
<dbReference type="PANTHER" id="PTHR34631:SF3">
    <property type="entry name" value="ISSOD12 TRANSPOSASE TNPA_ISSOD12"/>
    <property type="match status" value="1"/>
</dbReference>
<reference evidence="4" key="1">
    <citation type="submission" date="2014-06" db="EMBL/GenBank/DDBJ databases">
        <authorList>
            <person name="Le Roux Frederique"/>
        </authorList>
    </citation>
    <scope>NUCLEOTIDE SEQUENCE [LARGE SCALE GENOMIC DNA]</scope>
    <source>
        <strain evidence="4">J5-5</strain>
    </source>
</reference>
<dbReference type="EMBL" id="CCJV01000055">
    <property type="protein sequence ID" value="CDT12508.1"/>
    <property type="molecule type" value="Genomic_DNA"/>
</dbReference>
<sequence>MSERVKYYQRCSIRFEGRFTQSQVMECMIRKSVIRCCNENLRPPRKNAGFWEGGHARNEAVQALKDDALVQWEADSGYHGCSISETAMFHYKGLASGQLSLRNYNTQVSSIKYQVG</sequence>
<keyword evidence="3" id="KW-1185">Reference proteome</keyword>
<reference evidence="1 3" key="2">
    <citation type="submission" date="2014-06" db="EMBL/GenBank/DDBJ databases">
        <authorList>
            <person name="Le Roux F."/>
        </authorList>
    </citation>
    <scope>NUCLEOTIDE SEQUENCE</scope>
    <source>
        <strain evidence="2 3">J5-4</strain>
        <strain evidence="1">J5-5</strain>
    </source>
</reference>
<evidence type="ECO:0000313" key="3">
    <source>
        <dbReference type="Proteomes" id="UP000049077"/>
    </source>
</evidence>
<dbReference type="EMBL" id="CCJX01000181">
    <property type="protein sequence ID" value="CDT73132.1"/>
    <property type="molecule type" value="Genomic_DNA"/>
</dbReference>
<dbReference type="Proteomes" id="UP000049077">
    <property type="component" value="Unassembled WGS sequence"/>
</dbReference>
<organism evidence="1 4">
    <name type="scientific">Vibrio crassostreae</name>
    <dbReference type="NCBI Taxonomy" id="246167"/>
    <lineage>
        <taxon>Bacteria</taxon>
        <taxon>Pseudomonadati</taxon>
        <taxon>Pseudomonadota</taxon>
        <taxon>Gammaproteobacteria</taxon>
        <taxon>Vibrionales</taxon>
        <taxon>Vibrionaceae</taxon>
        <taxon>Vibrio</taxon>
    </lineage>
</organism>
<protein>
    <recommendedName>
        <fullName evidence="5">Transposase</fullName>
    </recommendedName>
</protein>
<accession>A0A822MXK8</accession>
<gene>
    <name evidence="2" type="ORF">VCR4J5_910004</name>
    <name evidence="1" type="ORF">VCR5J5_1480002</name>
</gene>
<dbReference type="PANTHER" id="PTHR34631">
    <property type="match status" value="1"/>
</dbReference>
<proteinExistence type="predicted"/>
<dbReference type="InterPro" id="IPR053172">
    <property type="entry name" value="Tn903_transposase"/>
</dbReference>
<name>A0A822MXK8_9VIBR</name>
<dbReference type="AlphaFoldDB" id="A0A822MXK8"/>
<dbReference type="Proteomes" id="UP000049495">
    <property type="component" value="Unassembled WGS sequence"/>
</dbReference>
<comment type="caution">
    <text evidence="1">The sequence shown here is derived from an EMBL/GenBank/DDBJ whole genome shotgun (WGS) entry which is preliminary data.</text>
</comment>